<dbReference type="RefSeq" id="WP_220192514.1">
    <property type="nucleotide sequence ID" value="NZ_BNJF01000001.1"/>
</dbReference>
<name>A0A8J3HVZ2_9CHLR</name>
<comment type="caution">
    <text evidence="1">The sequence shown here is derived from an EMBL/GenBank/DDBJ whole genome shotgun (WGS) entry which is preliminary data.</text>
</comment>
<keyword evidence="2" id="KW-1185">Reference proteome</keyword>
<evidence type="ECO:0000313" key="1">
    <source>
        <dbReference type="EMBL" id="GHO43021.1"/>
    </source>
</evidence>
<proteinExistence type="predicted"/>
<dbReference type="Pfam" id="PF20092">
    <property type="entry name" value="DUF6483"/>
    <property type="match status" value="1"/>
</dbReference>
<reference evidence="1" key="1">
    <citation type="submission" date="2020-10" db="EMBL/GenBank/DDBJ databases">
        <title>Taxonomic study of unclassified bacteria belonging to the class Ktedonobacteria.</title>
        <authorList>
            <person name="Yabe S."/>
            <person name="Wang C.M."/>
            <person name="Zheng Y."/>
            <person name="Sakai Y."/>
            <person name="Cavaletti L."/>
            <person name="Monciardini P."/>
            <person name="Donadio S."/>
        </authorList>
    </citation>
    <scope>NUCLEOTIDE SEQUENCE</scope>
    <source>
        <strain evidence="1">SOSP1-1</strain>
    </source>
</reference>
<dbReference type="AlphaFoldDB" id="A0A8J3HVZ2"/>
<evidence type="ECO:0000313" key="2">
    <source>
        <dbReference type="Proteomes" id="UP000612362"/>
    </source>
</evidence>
<gene>
    <name evidence="1" type="ORF">KSX_11840</name>
</gene>
<accession>A0A8J3HVZ2</accession>
<protein>
    <submittedName>
        <fullName evidence="1">Uncharacterized protein</fullName>
    </submittedName>
</protein>
<sequence length="218" mass="25227">MVNKDYILRLAEKFGRTLAIVLRLRAYDKHEEALIFIDEELFRTTGLTSSFLNTLDEQTVVEALSPLGRPNIEATLGTALLLKAEGEIYEAKGNTHESYYRYVKALHLLLHLHLHAPIEDAEDIREEMNALIRNLDAFDLPRPTRQLLFAYQEHRGFYATAEDTLFELLESTPRDATLLQQGREFYRRLDLKSDADLAAGNFSREEVQEGREQLQRFE</sequence>
<organism evidence="1 2">
    <name type="scientific">Ktedonospora formicarum</name>
    <dbReference type="NCBI Taxonomy" id="2778364"/>
    <lineage>
        <taxon>Bacteria</taxon>
        <taxon>Bacillati</taxon>
        <taxon>Chloroflexota</taxon>
        <taxon>Ktedonobacteria</taxon>
        <taxon>Ktedonobacterales</taxon>
        <taxon>Ktedonobacteraceae</taxon>
        <taxon>Ktedonospora</taxon>
    </lineage>
</organism>
<dbReference type="EMBL" id="BNJF01000001">
    <property type="protein sequence ID" value="GHO43021.1"/>
    <property type="molecule type" value="Genomic_DNA"/>
</dbReference>
<dbReference type="InterPro" id="IPR045507">
    <property type="entry name" value="DUF6483"/>
</dbReference>
<dbReference type="Proteomes" id="UP000612362">
    <property type="component" value="Unassembled WGS sequence"/>
</dbReference>